<dbReference type="SUPFAM" id="SSF47384">
    <property type="entry name" value="Homodimeric domain of signal transducing histidine kinase"/>
    <property type="match status" value="1"/>
</dbReference>
<dbReference type="SMART" id="SM00388">
    <property type="entry name" value="HisKA"/>
    <property type="match status" value="1"/>
</dbReference>
<keyword evidence="7" id="KW-0547">Nucleotide-binding</keyword>
<comment type="subcellular location">
    <subcellularLocation>
        <location evidence="2">Cell membrane</location>
        <topology evidence="2">Multi-pass membrane protein</topology>
    </subcellularLocation>
</comment>
<dbReference type="SMART" id="SM00387">
    <property type="entry name" value="HATPase_c"/>
    <property type="match status" value="1"/>
</dbReference>
<dbReference type="Pfam" id="PF02518">
    <property type="entry name" value="HATPase_c"/>
    <property type="match status" value="1"/>
</dbReference>
<keyword evidence="9" id="KW-0067">ATP-binding</keyword>
<accession>A0A7V8FIL5</accession>
<dbReference type="Proteomes" id="UP000487117">
    <property type="component" value="Unassembled WGS sequence"/>
</dbReference>
<dbReference type="InterPro" id="IPR003594">
    <property type="entry name" value="HATPase_dom"/>
</dbReference>
<name>A0A7V8FIL5_STEMA</name>
<evidence type="ECO:0000256" key="2">
    <source>
        <dbReference type="ARBA" id="ARBA00004651"/>
    </source>
</evidence>
<dbReference type="PANTHER" id="PTHR44936">
    <property type="entry name" value="SENSOR PROTEIN CREC"/>
    <property type="match status" value="1"/>
</dbReference>
<reference evidence="12" key="1">
    <citation type="journal article" date="2020" name="MBio">
        <title>Horizontal gene transfer to a defensive symbiont with a reduced genome amongst a multipartite beetle microbiome.</title>
        <authorList>
            <person name="Waterworth S.C."/>
            <person name="Florez L.V."/>
            <person name="Rees E.R."/>
            <person name="Hertweck C."/>
            <person name="Kaltenpoth M."/>
            <person name="Kwan J.C."/>
        </authorList>
    </citation>
    <scope>NUCLEOTIDE SEQUENCE [LARGE SCALE GENOMIC DNA]</scope>
</reference>
<keyword evidence="8" id="KW-0418">Kinase</keyword>
<evidence type="ECO:0000313" key="12">
    <source>
        <dbReference type="Proteomes" id="UP000487117"/>
    </source>
</evidence>
<evidence type="ECO:0000256" key="9">
    <source>
        <dbReference type="ARBA" id="ARBA00022840"/>
    </source>
</evidence>
<keyword evidence="4" id="KW-0472">Membrane</keyword>
<protein>
    <recommendedName>
        <fullName evidence="3">histidine kinase</fullName>
        <ecNumber evidence="3">2.7.13.3</ecNumber>
    </recommendedName>
</protein>
<dbReference type="PROSITE" id="PS50109">
    <property type="entry name" value="HIS_KIN"/>
    <property type="match status" value="1"/>
</dbReference>
<keyword evidence="4" id="KW-1003">Cell membrane</keyword>
<dbReference type="GO" id="GO:0005524">
    <property type="term" value="F:ATP binding"/>
    <property type="evidence" value="ECO:0007669"/>
    <property type="project" value="UniProtKB-KW"/>
</dbReference>
<dbReference type="PRINTS" id="PR00344">
    <property type="entry name" value="BCTRLSENSOR"/>
</dbReference>
<evidence type="ECO:0000256" key="4">
    <source>
        <dbReference type="ARBA" id="ARBA00022475"/>
    </source>
</evidence>
<evidence type="ECO:0000256" key="7">
    <source>
        <dbReference type="ARBA" id="ARBA00022741"/>
    </source>
</evidence>
<organism evidence="11 12">
    <name type="scientific">Stenotrophomonas maltophilia</name>
    <name type="common">Pseudomonas maltophilia</name>
    <name type="synonym">Xanthomonas maltophilia</name>
    <dbReference type="NCBI Taxonomy" id="40324"/>
    <lineage>
        <taxon>Bacteria</taxon>
        <taxon>Pseudomonadati</taxon>
        <taxon>Pseudomonadota</taxon>
        <taxon>Gammaproteobacteria</taxon>
        <taxon>Lysobacterales</taxon>
        <taxon>Lysobacteraceae</taxon>
        <taxon>Stenotrophomonas</taxon>
        <taxon>Stenotrophomonas maltophilia group</taxon>
    </lineage>
</organism>
<sequence length="205" mass="22129">MARQRALANDVSHELRTPIARLSFELDLLDAEASPAARAQLVQDMRDDLRGLDALVGELLLEARLEHAGTALPRDARQAGITCQLAAADDGAVPLHPHYMGRALLNLVRNALAHARSQVQVQLRREGNHWQLQVSDDGDGIAVADRERVFEPFTRLDQSRQRATGGVGLGLSMVARIAACHGGHAAVQDSALGGAAFVICWPDTR</sequence>
<keyword evidence="5" id="KW-0597">Phosphoprotein</keyword>
<comment type="caution">
    <text evidence="11">The sequence shown here is derived from an EMBL/GenBank/DDBJ whole genome shotgun (WGS) entry which is preliminary data.</text>
</comment>
<dbReference type="SUPFAM" id="SSF55874">
    <property type="entry name" value="ATPase domain of HSP90 chaperone/DNA topoisomerase II/histidine kinase"/>
    <property type="match status" value="1"/>
</dbReference>
<gene>
    <name evidence="11" type="primary">rstB_1</name>
    <name evidence="11" type="ORF">GAK31_00079</name>
</gene>
<evidence type="ECO:0000256" key="3">
    <source>
        <dbReference type="ARBA" id="ARBA00012438"/>
    </source>
</evidence>
<dbReference type="EMBL" id="WNDS01000001">
    <property type="protein sequence ID" value="KAF1016820.1"/>
    <property type="molecule type" value="Genomic_DNA"/>
</dbReference>
<dbReference type="InterPro" id="IPR003661">
    <property type="entry name" value="HisK_dim/P_dom"/>
</dbReference>
<dbReference type="GO" id="GO:0005886">
    <property type="term" value="C:plasma membrane"/>
    <property type="evidence" value="ECO:0007669"/>
    <property type="project" value="UniProtKB-SubCell"/>
</dbReference>
<dbReference type="Pfam" id="PF00512">
    <property type="entry name" value="HisKA"/>
    <property type="match status" value="1"/>
</dbReference>
<dbReference type="InterPro" id="IPR005467">
    <property type="entry name" value="His_kinase_dom"/>
</dbReference>
<evidence type="ECO:0000313" key="11">
    <source>
        <dbReference type="EMBL" id="KAF1016820.1"/>
    </source>
</evidence>
<comment type="catalytic activity">
    <reaction evidence="1">
        <text>ATP + protein L-histidine = ADP + protein N-phospho-L-histidine.</text>
        <dbReference type="EC" id="2.7.13.3"/>
    </reaction>
</comment>
<evidence type="ECO:0000256" key="5">
    <source>
        <dbReference type="ARBA" id="ARBA00022553"/>
    </source>
</evidence>
<dbReference type="AlphaFoldDB" id="A0A7V8FIL5"/>
<dbReference type="Gene3D" id="3.30.565.10">
    <property type="entry name" value="Histidine kinase-like ATPase, C-terminal domain"/>
    <property type="match status" value="1"/>
</dbReference>
<dbReference type="EC" id="2.7.13.3" evidence="3"/>
<dbReference type="InterPro" id="IPR004358">
    <property type="entry name" value="Sig_transdc_His_kin-like_C"/>
</dbReference>
<dbReference type="PANTHER" id="PTHR44936:SF10">
    <property type="entry name" value="SENSOR PROTEIN RSTB"/>
    <property type="match status" value="1"/>
</dbReference>
<dbReference type="Gene3D" id="1.10.287.130">
    <property type="match status" value="1"/>
</dbReference>
<feature type="domain" description="Histidine kinase" evidence="10">
    <location>
        <begin position="10"/>
        <end position="205"/>
    </location>
</feature>
<evidence type="ECO:0000259" key="10">
    <source>
        <dbReference type="PROSITE" id="PS50109"/>
    </source>
</evidence>
<dbReference type="InterPro" id="IPR050980">
    <property type="entry name" value="2C_sensor_his_kinase"/>
</dbReference>
<dbReference type="InterPro" id="IPR036097">
    <property type="entry name" value="HisK_dim/P_sf"/>
</dbReference>
<keyword evidence="6" id="KW-0808">Transferase</keyword>
<dbReference type="CDD" id="cd00082">
    <property type="entry name" value="HisKA"/>
    <property type="match status" value="1"/>
</dbReference>
<dbReference type="GO" id="GO:0000155">
    <property type="term" value="F:phosphorelay sensor kinase activity"/>
    <property type="evidence" value="ECO:0007669"/>
    <property type="project" value="InterPro"/>
</dbReference>
<proteinExistence type="predicted"/>
<evidence type="ECO:0000256" key="8">
    <source>
        <dbReference type="ARBA" id="ARBA00022777"/>
    </source>
</evidence>
<dbReference type="InterPro" id="IPR036890">
    <property type="entry name" value="HATPase_C_sf"/>
</dbReference>
<evidence type="ECO:0000256" key="1">
    <source>
        <dbReference type="ARBA" id="ARBA00000085"/>
    </source>
</evidence>
<evidence type="ECO:0000256" key="6">
    <source>
        <dbReference type="ARBA" id="ARBA00022679"/>
    </source>
</evidence>